<evidence type="ECO:0000313" key="3">
    <source>
        <dbReference type="Proteomes" id="UP000603715"/>
    </source>
</evidence>
<dbReference type="InterPro" id="IPR005901">
    <property type="entry name" value="GLPGLI"/>
</dbReference>
<dbReference type="RefSeq" id="WP_191181484.1">
    <property type="nucleotide sequence ID" value="NZ_JACXXP010000053.1"/>
</dbReference>
<evidence type="ECO:0000313" key="2">
    <source>
        <dbReference type="EMBL" id="MCC9035561.1"/>
    </source>
</evidence>
<comment type="caution">
    <text evidence="2">The sequence shown here is derived from an EMBL/GenBank/DDBJ whole genome shotgun (WGS) entry which is preliminary data.</text>
</comment>
<dbReference type="Proteomes" id="UP001107960">
    <property type="component" value="Unassembled WGS sequence"/>
</dbReference>
<dbReference type="AlphaFoldDB" id="A0A9Q3UX55"/>
<evidence type="ECO:0000313" key="1">
    <source>
        <dbReference type="EMBL" id="MBD3907136.1"/>
    </source>
</evidence>
<name>A0A9Q3UX55_9FLAO</name>
<sequence length="269" mass="31787">MFKKNLTLILILIISNFIAAQKSSFIYELKYKTRPDSLIIDKINFYLDVNNGQSVFRSEMFRKSDSLRIKRGFPNGFEIEFNNNQLYTEKNRDTDIILKYVFVPVVYATFAINIKDNLDWSIDSKKIKIGDYHAQKATTEYGGRIWTAWFTTDINIPEGPYVFKGLPGLIVKISDDKENFNFELIQIKNFEWEDLHIVKYQKLITWEDFKKIQKNFYINPYSSLKKGDILQETSPNKFSEVDLNKATKELLEIIRPKYYPLEINHKIDL</sequence>
<reference evidence="3" key="2">
    <citation type="submission" date="2023-07" db="EMBL/GenBank/DDBJ databases">
        <title>Description of novel Chryseobacterium sp. strain C-2.</title>
        <authorList>
            <person name="Saticioglu I.B."/>
        </authorList>
    </citation>
    <scope>NUCLEOTIDE SEQUENCE [LARGE SCALE GENOMIC DNA]</scope>
    <source>
        <strain evidence="3">C-2</strain>
    </source>
</reference>
<reference evidence="1" key="3">
    <citation type="submission" date="2024-05" db="EMBL/GenBank/DDBJ databases">
        <title>Description of novel Chryseobacterium sp. strain C-2.</title>
        <authorList>
            <person name="Saticioglu I.B."/>
        </authorList>
    </citation>
    <scope>NUCLEOTIDE SEQUENCE</scope>
    <source>
        <strain evidence="1">C-2</strain>
    </source>
</reference>
<proteinExistence type="predicted"/>
<dbReference type="EMBL" id="JACXXP010000053">
    <property type="protein sequence ID" value="MBD3907136.1"/>
    <property type="molecule type" value="Genomic_DNA"/>
</dbReference>
<dbReference type="NCBIfam" id="TIGR01200">
    <property type="entry name" value="GLPGLI"/>
    <property type="match status" value="1"/>
</dbReference>
<dbReference type="Pfam" id="PF09697">
    <property type="entry name" value="Porph_ging"/>
    <property type="match status" value="1"/>
</dbReference>
<gene>
    <name evidence="1" type="ORF">IEW27_21430</name>
    <name evidence="2" type="ORF">LNP80_15070</name>
</gene>
<keyword evidence="3" id="KW-1185">Reference proteome</keyword>
<dbReference type="EMBL" id="JAJJML010000001">
    <property type="protein sequence ID" value="MCC9035561.1"/>
    <property type="molecule type" value="Genomic_DNA"/>
</dbReference>
<reference evidence="2" key="1">
    <citation type="submission" date="2021-11" db="EMBL/GenBank/DDBJ databases">
        <title>Description of novel Chryseobacterium species.</title>
        <authorList>
            <person name="Saticioglu I.B."/>
            <person name="Ay H."/>
            <person name="Altun S."/>
            <person name="Duman M."/>
        </authorList>
    </citation>
    <scope>NUCLEOTIDE SEQUENCE</scope>
    <source>
        <strain evidence="2">C-39</strain>
    </source>
</reference>
<organism evidence="2 4">
    <name type="scientific">Chryseobacterium muglaense</name>
    <dbReference type="NCBI Taxonomy" id="2893752"/>
    <lineage>
        <taxon>Bacteria</taxon>
        <taxon>Pseudomonadati</taxon>
        <taxon>Bacteroidota</taxon>
        <taxon>Flavobacteriia</taxon>
        <taxon>Flavobacteriales</taxon>
        <taxon>Weeksellaceae</taxon>
        <taxon>Chryseobacterium group</taxon>
        <taxon>Chryseobacterium</taxon>
    </lineage>
</organism>
<protein>
    <submittedName>
        <fullName evidence="2">GLPGLI family protein</fullName>
    </submittedName>
</protein>
<evidence type="ECO:0000313" key="4">
    <source>
        <dbReference type="Proteomes" id="UP001107960"/>
    </source>
</evidence>
<dbReference type="Proteomes" id="UP000603715">
    <property type="component" value="Unassembled WGS sequence"/>
</dbReference>
<accession>A0A9Q3UX55</accession>